<evidence type="ECO:0008006" key="14">
    <source>
        <dbReference type="Google" id="ProtNLM"/>
    </source>
</evidence>
<dbReference type="GO" id="GO:0000785">
    <property type="term" value="C:chromatin"/>
    <property type="evidence" value="ECO:0007669"/>
    <property type="project" value="TreeGrafter"/>
</dbReference>
<feature type="domain" description="N-acetyltransferase ESCO acetyl-transferase" evidence="11">
    <location>
        <begin position="234"/>
        <end position="265"/>
    </location>
</feature>
<keyword evidence="8" id="KW-0131">Cell cycle</keyword>
<evidence type="ECO:0000256" key="7">
    <source>
        <dbReference type="ARBA" id="ARBA00023242"/>
    </source>
</evidence>
<dbReference type="Pfam" id="PF13878">
    <property type="entry name" value="zf-C2H2_3"/>
    <property type="match status" value="1"/>
</dbReference>
<dbReference type="InterPro" id="IPR028005">
    <property type="entry name" value="AcTrfase_ESCO_Znf_dom"/>
</dbReference>
<evidence type="ECO:0000256" key="4">
    <source>
        <dbReference type="ARBA" id="ARBA00022723"/>
    </source>
</evidence>
<evidence type="ECO:0000256" key="1">
    <source>
        <dbReference type="ARBA" id="ARBA00004123"/>
    </source>
</evidence>
<keyword evidence="3" id="KW-0808">Transferase</keyword>
<feature type="domain" description="N-acetyltransferase ESCO acetyl-transferase" evidence="11">
    <location>
        <begin position="171"/>
        <end position="202"/>
    </location>
</feature>
<keyword evidence="7" id="KW-0539">Nucleus</keyword>
<dbReference type="PANTHER" id="PTHR45884:SF2">
    <property type="entry name" value="N-ACETYLTRANSFERASE ECO"/>
    <property type="match status" value="1"/>
</dbReference>
<evidence type="ECO:0000256" key="2">
    <source>
        <dbReference type="ARBA" id="ARBA00005816"/>
    </source>
</evidence>
<comment type="caution">
    <text evidence="12">The sequence shown here is derived from an EMBL/GenBank/DDBJ whole genome shotgun (WGS) entry which is preliminary data.</text>
</comment>
<evidence type="ECO:0000256" key="6">
    <source>
        <dbReference type="ARBA" id="ARBA00022833"/>
    </source>
</evidence>
<evidence type="ECO:0000259" key="11">
    <source>
        <dbReference type="Pfam" id="PF13880"/>
    </source>
</evidence>
<evidence type="ECO:0000313" key="12">
    <source>
        <dbReference type="EMBL" id="KAF2716600.1"/>
    </source>
</evidence>
<gene>
    <name evidence="12" type="ORF">K431DRAFT_257149</name>
</gene>
<keyword evidence="5" id="KW-0863">Zinc-finger</keyword>
<keyword evidence="4" id="KW-0479">Metal-binding</keyword>
<proteinExistence type="inferred from homology"/>
<dbReference type="InterPro" id="IPR028009">
    <property type="entry name" value="ESCO_Acetyltransf_dom"/>
</dbReference>
<dbReference type="GO" id="GO:0061733">
    <property type="term" value="F:protein-lysine-acetyltransferase activity"/>
    <property type="evidence" value="ECO:0007669"/>
    <property type="project" value="TreeGrafter"/>
</dbReference>
<sequence length="267" mass="30148">MTQTQLSLGQPVQKSCQACGMEFVLSSEEDRVLHQQHHTNVTQGYHIGKTFRWKDWVCFKSERPGDMILAIDRSRPMPQRRRAMEVLKVVERELGAVEIGGDELWGTIPDKSDLKGRFTNYVYVREGRCIAYLLMERITKAHPVIAPKSRSKEGSAFTSSQPIQLSNKHIPAVIGVSRVWTLPTYRSHDIATSLLDTATAHLLGRDGSCDEPGRGCISCIAPNRAEYRVLTADEKIKRVAFSQPTQAGARLARRWFGKLYGWMVYAN</sequence>
<evidence type="ECO:0000256" key="5">
    <source>
        <dbReference type="ARBA" id="ARBA00022771"/>
    </source>
</evidence>
<accession>A0A9P4PZC7</accession>
<comment type="subcellular location">
    <subcellularLocation>
        <location evidence="1">Nucleus</location>
    </subcellularLocation>
</comment>
<evidence type="ECO:0000256" key="8">
    <source>
        <dbReference type="ARBA" id="ARBA00023306"/>
    </source>
</evidence>
<evidence type="ECO:0000259" key="10">
    <source>
        <dbReference type="Pfam" id="PF13878"/>
    </source>
</evidence>
<reference evidence="12" key="1">
    <citation type="journal article" date="2020" name="Stud. Mycol.">
        <title>101 Dothideomycetes genomes: a test case for predicting lifestyles and emergence of pathogens.</title>
        <authorList>
            <person name="Haridas S."/>
            <person name="Albert R."/>
            <person name="Binder M."/>
            <person name="Bloem J."/>
            <person name="Labutti K."/>
            <person name="Salamov A."/>
            <person name="Andreopoulos B."/>
            <person name="Baker S."/>
            <person name="Barry K."/>
            <person name="Bills G."/>
            <person name="Bluhm B."/>
            <person name="Cannon C."/>
            <person name="Castanera R."/>
            <person name="Culley D."/>
            <person name="Daum C."/>
            <person name="Ezra D."/>
            <person name="Gonzalez J."/>
            <person name="Henrissat B."/>
            <person name="Kuo A."/>
            <person name="Liang C."/>
            <person name="Lipzen A."/>
            <person name="Lutzoni F."/>
            <person name="Magnuson J."/>
            <person name="Mondo S."/>
            <person name="Nolan M."/>
            <person name="Ohm R."/>
            <person name="Pangilinan J."/>
            <person name="Park H.-J."/>
            <person name="Ramirez L."/>
            <person name="Alfaro M."/>
            <person name="Sun H."/>
            <person name="Tritt A."/>
            <person name="Yoshinaga Y."/>
            <person name="Zwiers L.-H."/>
            <person name="Turgeon B."/>
            <person name="Goodwin S."/>
            <person name="Spatafora J."/>
            <person name="Crous P."/>
            <person name="Grigoriev I."/>
        </authorList>
    </citation>
    <scope>NUCLEOTIDE SEQUENCE</scope>
    <source>
        <strain evidence="12">CBS 116435</strain>
    </source>
</reference>
<evidence type="ECO:0000256" key="3">
    <source>
        <dbReference type="ARBA" id="ARBA00022679"/>
    </source>
</evidence>
<organism evidence="12 13">
    <name type="scientific">Polychaeton citri CBS 116435</name>
    <dbReference type="NCBI Taxonomy" id="1314669"/>
    <lineage>
        <taxon>Eukaryota</taxon>
        <taxon>Fungi</taxon>
        <taxon>Dikarya</taxon>
        <taxon>Ascomycota</taxon>
        <taxon>Pezizomycotina</taxon>
        <taxon>Dothideomycetes</taxon>
        <taxon>Dothideomycetidae</taxon>
        <taxon>Capnodiales</taxon>
        <taxon>Capnodiaceae</taxon>
        <taxon>Polychaeton</taxon>
    </lineage>
</organism>
<dbReference type="AlphaFoldDB" id="A0A9P4PZC7"/>
<evidence type="ECO:0000313" key="13">
    <source>
        <dbReference type="Proteomes" id="UP000799441"/>
    </source>
</evidence>
<protein>
    <recommendedName>
        <fullName evidence="14">N-acetyltransferase ECO1</fullName>
    </recommendedName>
</protein>
<dbReference type="Proteomes" id="UP000799441">
    <property type="component" value="Unassembled WGS sequence"/>
</dbReference>
<feature type="domain" description="N-acetyltransferase ESCO zinc-finger" evidence="10">
    <location>
        <begin position="3"/>
        <end position="39"/>
    </location>
</feature>
<comment type="similarity">
    <text evidence="2">Belongs to the acetyltransferase family. ECO subfamily.</text>
</comment>
<evidence type="ECO:0000256" key="9">
    <source>
        <dbReference type="ARBA" id="ARBA00023315"/>
    </source>
</evidence>
<dbReference type="Pfam" id="PF13880">
    <property type="entry name" value="Acetyltransf_13"/>
    <property type="match status" value="2"/>
</dbReference>
<dbReference type="GO" id="GO:0007064">
    <property type="term" value="P:mitotic sister chromatid cohesion"/>
    <property type="evidence" value="ECO:0007669"/>
    <property type="project" value="TreeGrafter"/>
</dbReference>
<dbReference type="GO" id="GO:0008270">
    <property type="term" value="F:zinc ion binding"/>
    <property type="evidence" value="ECO:0007669"/>
    <property type="project" value="UniProtKB-KW"/>
</dbReference>
<keyword evidence="6" id="KW-0862">Zinc</keyword>
<name>A0A9P4PZC7_9PEZI</name>
<dbReference type="OrthoDB" id="428854at2759"/>
<keyword evidence="13" id="KW-1185">Reference proteome</keyword>
<keyword evidence="9" id="KW-0012">Acyltransferase</keyword>
<dbReference type="GO" id="GO:0005634">
    <property type="term" value="C:nucleus"/>
    <property type="evidence" value="ECO:0007669"/>
    <property type="project" value="UniProtKB-SubCell"/>
</dbReference>
<dbReference type="PANTHER" id="PTHR45884">
    <property type="entry name" value="N-ACETYLTRANSFERASE ECO"/>
    <property type="match status" value="1"/>
</dbReference>
<dbReference type="EMBL" id="MU003867">
    <property type="protein sequence ID" value="KAF2716600.1"/>
    <property type="molecule type" value="Genomic_DNA"/>
</dbReference>